<dbReference type="EMBL" id="AP018365">
    <property type="protein sequence ID" value="BBB00316.1"/>
    <property type="molecule type" value="Genomic_DNA"/>
</dbReference>
<dbReference type="KEGG" id="arev:RVR_7325"/>
<dbReference type="SUPFAM" id="SSF51735">
    <property type="entry name" value="NAD(P)-binding Rossmann-fold domains"/>
    <property type="match status" value="1"/>
</dbReference>
<dbReference type="InterPro" id="IPR057326">
    <property type="entry name" value="KR_dom"/>
</dbReference>
<evidence type="ECO:0000256" key="1">
    <source>
        <dbReference type="ARBA" id="ARBA00006484"/>
    </source>
</evidence>
<reference evidence="4 5" key="1">
    <citation type="journal article" date="2010" name="J. Bacteriol.">
        <title>Biochemical characterization of a novel indole prenyltransferase from Streptomyces sp. SN-593.</title>
        <authorList>
            <person name="Takahashi S."/>
            <person name="Takagi H."/>
            <person name="Toyoda A."/>
            <person name="Uramoto M."/>
            <person name="Nogawa T."/>
            <person name="Ueki M."/>
            <person name="Sakaki Y."/>
            <person name="Osada H."/>
        </authorList>
    </citation>
    <scope>NUCLEOTIDE SEQUENCE [LARGE SCALE GENOMIC DNA]</scope>
    <source>
        <strain evidence="4 5">SN-593</strain>
    </source>
</reference>
<gene>
    <name evidence="4" type="ORF">RVR_7325</name>
</gene>
<reference evidence="4 5" key="3">
    <citation type="journal article" date="2011" name="Nat. Chem. Biol.">
        <title>Reveromycin A biosynthesis uses RevG and RevJ for stereospecific spiroacetal formation.</title>
        <authorList>
            <person name="Takahashi S."/>
            <person name="Toyoda A."/>
            <person name="Sekiyama Y."/>
            <person name="Takagi H."/>
            <person name="Nogawa T."/>
            <person name="Uramoto M."/>
            <person name="Suzuki R."/>
            <person name="Koshino H."/>
            <person name="Kumano T."/>
            <person name="Panthee S."/>
            <person name="Dairi T."/>
            <person name="Ishikawa J."/>
            <person name="Ikeda H."/>
            <person name="Sakaki Y."/>
            <person name="Osada H."/>
        </authorList>
    </citation>
    <scope>NUCLEOTIDE SEQUENCE [LARGE SCALE GENOMIC DNA]</scope>
    <source>
        <strain evidence="4 5">SN-593</strain>
    </source>
</reference>
<evidence type="ECO:0000256" key="2">
    <source>
        <dbReference type="ARBA" id="ARBA00023002"/>
    </source>
</evidence>
<proteinExistence type="inferred from homology"/>
<dbReference type="SMART" id="SM00822">
    <property type="entry name" value="PKS_KR"/>
    <property type="match status" value="1"/>
</dbReference>
<dbReference type="GO" id="GO:0016616">
    <property type="term" value="F:oxidoreductase activity, acting on the CH-OH group of donors, NAD or NADP as acceptor"/>
    <property type="evidence" value="ECO:0007669"/>
    <property type="project" value="TreeGrafter"/>
</dbReference>
<dbReference type="InterPro" id="IPR002347">
    <property type="entry name" value="SDR_fam"/>
</dbReference>
<comment type="similarity">
    <text evidence="1">Belongs to the short-chain dehydrogenases/reductases (SDR) family.</text>
</comment>
<evidence type="ECO:0000259" key="3">
    <source>
        <dbReference type="SMART" id="SM00822"/>
    </source>
</evidence>
<dbReference type="InterPro" id="IPR020904">
    <property type="entry name" value="Sc_DH/Rdtase_CS"/>
</dbReference>
<dbReference type="PRINTS" id="PR00081">
    <property type="entry name" value="GDHRDH"/>
</dbReference>
<reference evidence="4 5" key="2">
    <citation type="journal article" date="2011" name="J. Antibiot.">
        <title>Furaquinocins I and J: novel polyketide isoprenoid hybrid compounds from Streptomyces reveromyceticus SN-593.</title>
        <authorList>
            <person name="Panthee S."/>
            <person name="Takahashi S."/>
            <person name="Takagi H."/>
            <person name="Nogawa T."/>
            <person name="Oowada E."/>
            <person name="Uramoto M."/>
            <person name="Osada H."/>
        </authorList>
    </citation>
    <scope>NUCLEOTIDE SEQUENCE [LARGE SCALE GENOMIC DNA]</scope>
    <source>
        <strain evidence="4 5">SN-593</strain>
    </source>
</reference>
<name>A0A7U3UX02_9ACTN</name>
<dbReference type="CDD" id="cd05233">
    <property type="entry name" value="SDR_c"/>
    <property type="match status" value="1"/>
</dbReference>
<dbReference type="Proteomes" id="UP000595703">
    <property type="component" value="Chromosome"/>
</dbReference>
<protein>
    <submittedName>
        <fullName evidence="4">Putative dehydrogenase</fullName>
    </submittedName>
</protein>
<evidence type="ECO:0000313" key="4">
    <source>
        <dbReference type="EMBL" id="BBB00316.1"/>
    </source>
</evidence>
<keyword evidence="2" id="KW-0560">Oxidoreductase</keyword>
<accession>A0A7U3UX02</accession>
<keyword evidence="5" id="KW-1185">Reference proteome</keyword>
<dbReference type="PRINTS" id="PR00080">
    <property type="entry name" value="SDRFAMILY"/>
</dbReference>
<sequence length="256" mass="25804">MSHSGILAGKVIVVTGASSGIGYEAARLFGREGASVVVTARSKEPLEALVAALEADGTPARHVTGDVTSAADAERLVDTAVGAFGRLDGALNNAGVTQGGGLTADVTEETFDRVLATNLKGVWLGMRAQIRAMLAAGNGGAIVNTSSIGGVRLPMAGQAVYGAAKHGVIGLTKGAARDYGPQGLRINAIAPGTTDTAMITAWKRREPSIEARLDEATPLGRGGRPSEVAEAAAWLLSDRASYVTGAVLGVDGGMAA</sequence>
<reference evidence="4 5" key="4">
    <citation type="journal article" date="2020" name="Sci. Rep.">
        <title>beta-carboline chemical signals induce reveromycin production through a LuxR family regulator in Streptomyces sp. SN-593.</title>
        <authorList>
            <person name="Panthee S."/>
            <person name="Kito N."/>
            <person name="Hayashi T."/>
            <person name="Shimizu T."/>
            <person name="Ishikawa J."/>
            <person name="Hamamoto H."/>
            <person name="Osada H."/>
            <person name="Takahashi S."/>
        </authorList>
    </citation>
    <scope>NUCLEOTIDE SEQUENCE [LARGE SCALE GENOMIC DNA]</scope>
    <source>
        <strain evidence="4 5">SN-593</strain>
    </source>
</reference>
<dbReference type="AlphaFoldDB" id="A0A7U3UX02"/>
<dbReference type="PANTHER" id="PTHR42760:SF133">
    <property type="entry name" value="3-OXOACYL-[ACYL-CARRIER-PROTEIN] REDUCTASE"/>
    <property type="match status" value="1"/>
</dbReference>
<dbReference type="PROSITE" id="PS00061">
    <property type="entry name" value="ADH_SHORT"/>
    <property type="match status" value="1"/>
</dbReference>
<dbReference type="RefSeq" id="WP_202236344.1">
    <property type="nucleotide sequence ID" value="NZ_AP018365.1"/>
</dbReference>
<evidence type="ECO:0000313" key="5">
    <source>
        <dbReference type="Proteomes" id="UP000595703"/>
    </source>
</evidence>
<dbReference type="FunFam" id="3.40.50.720:FF:000084">
    <property type="entry name" value="Short-chain dehydrogenase reductase"/>
    <property type="match status" value="1"/>
</dbReference>
<organism evidence="4 5">
    <name type="scientific">Actinacidiphila reveromycinica</name>
    <dbReference type="NCBI Taxonomy" id="659352"/>
    <lineage>
        <taxon>Bacteria</taxon>
        <taxon>Bacillati</taxon>
        <taxon>Actinomycetota</taxon>
        <taxon>Actinomycetes</taxon>
        <taxon>Kitasatosporales</taxon>
        <taxon>Streptomycetaceae</taxon>
        <taxon>Actinacidiphila</taxon>
    </lineage>
</organism>
<dbReference type="Pfam" id="PF13561">
    <property type="entry name" value="adh_short_C2"/>
    <property type="match status" value="1"/>
</dbReference>
<dbReference type="Gene3D" id="3.40.50.720">
    <property type="entry name" value="NAD(P)-binding Rossmann-like Domain"/>
    <property type="match status" value="1"/>
</dbReference>
<feature type="domain" description="Ketoreductase" evidence="3">
    <location>
        <begin position="10"/>
        <end position="192"/>
    </location>
</feature>
<dbReference type="InterPro" id="IPR036291">
    <property type="entry name" value="NAD(P)-bd_dom_sf"/>
</dbReference>
<dbReference type="PANTHER" id="PTHR42760">
    <property type="entry name" value="SHORT-CHAIN DEHYDROGENASES/REDUCTASES FAMILY MEMBER"/>
    <property type="match status" value="1"/>
</dbReference>
<dbReference type="NCBIfam" id="NF005559">
    <property type="entry name" value="PRK07231.1"/>
    <property type="match status" value="1"/>
</dbReference>